<dbReference type="Proteomes" id="UP000002038">
    <property type="component" value="Unassembled WGS sequence"/>
</dbReference>
<sequence>MGPHWMFVPERREEVGTVVVHRESFDSPLKITLVLRTEKKGATTVLQRKRFVQATLLLGMIALSNSQHALLTSPHRGMENFFQPTHRPAEMPATWMLERAAGWALKLHHPPGQLTRIVILALEHANQYFKKLLINTSSTDAIIQ</sequence>
<dbReference type="AlphaFoldDB" id="A0A179UYB2"/>
<evidence type="ECO:0000313" key="2">
    <source>
        <dbReference type="Proteomes" id="UP000002038"/>
    </source>
</evidence>
<dbReference type="GeneID" id="42528218"/>
<dbReference type="KEGG" id="bgh:BDBG_07430"/>
<organism evidence="1 2">
    <name type="scientific">Blastomyces gilchristii (strain SLH14081)</name>
    <name type="common">Blastomyces dermatitidis</name>
    <dbReference type="NCBI Taxonomy" id="559298"/>
    <lineage>
        <taxon>Eukaryota</taxon>
        <taxon>Fungi</taxon>
        <taxon>Dikarya</taxon>
        <taxon>Ascomycota</taxon>
        <taxon>Pezizomycotina</taxon>
        <taxon>Eurotiomycetes</taxon>
        <taxon>Eurotiomycetidae</taxon>
        <taxon>Onygenales</taxon>
        <taxon>Ajellomycetaceae</taxon>
        <taxon>Blastomyces</taxon>
    </lineage>
</organism>
<name>A0A179UYB2_BLAGS</name>
<dbReference type="EMBL" id="GG657466">
    <property type="protein sequence ID" value="OAT12031.1"/>
    <property type="molecule type" value="Genomic_DNA"/>
</dbReference>
<dbReference type="RefSeq" id="XP_031580173.1">
    <property type="nucleotide sequence ID" value="XM_031723087.1"/>
</dbReference>
<evidence type="ECO:0000313" key="1">
    <source>
        <dbReference type="EMBL" id="OAT12031.1"/>
    </source>
</evidence>
<dbReference type="VEuPathDB" id="FungiDB:BDBG_07430"/>
<gene>
    <name evidence="1" type="ORF">BDBG_07430</name>
</gene>
<dbReference type="OrthoDB" id="10641896at2759"/>
<reference evidence="2" key="1">
    <citation type="journal article" date="2015" name="PLoS Genet.">
        <title>The dynamic genome and transcriptome of the human fungal pathogen Blastomyces and close relative Emmonsia.</title>
        <authorList>
            <person name="Munoz J.F."/>
            <person name="Gauthier G.M."/>
            <person name="Desjardins C.A."/>
            <person name="Gallo J.E."/>
            <person name="Holder J."/>
            <person name="Sullivan T.D."/>
            <person name="Marty A.J."/>
            <person name="Carmen J.C."/>
            <person name="Chen Z."/>
            <person name="Ding L."/>
            <person name="Gujja S."/>
            <person name="Magrini V."/>
            <person name="Misas E."/>
            <person name="Mitreva M."/>
            <person name="Priest M."/>
            <person name="Saif S."/>
            <person name="Whiston E.A."/>
            <person name="Young S."/>
            <person name="Zeng Q."/>
            <person name="Goldman W.E."/>
            <person name="Mardis E.R."/>
            <person name="Taylor J.W."/>
            <person name="McEwen J.G."/>
            <person name="Clay O.K."/>
            <person name="Klein B.S."/>
            <person name="Cuomo C.A."/>
        </authorList>
    </citation>
    <scope>NUCLEOTIDE SEQUENCE [LARGE SCALE GENOMIC DNA]</scope>
    <source>
        <strain evidence="2">SLH14081</strain>
    </source>
</reference>
<protein>
    <submittedName>
        <fullName evidence="1">Uncharacterized protein</fullName>
    </submittedName>
</protein>
<proteinExistence type="predicted"/>
<accession>A0A179UYB2</accession>
<keyword evidence="2" id="KW-1185">Reference proteome</keyword>